<sequence length="574" mass="63618">MGVSGAQQEIHFANVFDQPMTWDGLSRLDYIWLRRLHEGESTLTYYTIEVWENQGTGGAKLKGDGVRHANMMGNANGAADLLWVSSIEEVRIYESRGGGFEMPPYFGANYLIFNEAGKGRRMDRRDLRFADWNGSGLDDIIHIDPDSGVMDVWINKRKTTRNFNTWVYRYNVGPSRTAQPNCPKRYQGYHGPGVRFANIDGNGMADVHCLDADGKVWGYLNTIQGTLTRHFQFKASDGYGRANLRFADVTGDGLADMPFSKNSAATSFAWTQAGKKFEGTGQGNCVYFANLDGNGRVKVMHIDSLTNSALTLFNDCANGGGGYGNTHTELAVLPAPDIKREGPDEFSEYHMGTFVGEASVQFCKNYFRHIDLDDVAKLTQQPACPVGAVPVPTSTRLALSHAESRLKPWKRYATAQAYITTIPDIIAPIAVKEETPNRQNKLVQALERAMDELERLKKENAELRAMVTELKNKAAEAETRRRATTRWKPGSISKKRALPAPSLGPFYLPPARTQSHSSHSRSSGEAPKPTQNKLNTRTVPVPVLRDSDQTAQTTPVSAALSVTFAQKTPRTRQD</sequence>
<evidence type="ECO:0000256" key="1">
    <source>
        <dbReference type="ARBA" id="ARBA00022729"/>
    </source>
</evidence>
<dbReference type="InterPro" id="IPR013517">
    <property type="entry name" value="FG-GAP"/>
</dbReference>
<proteinExistence type="predicted"/>
<evidence type="ECO:0000313" key="4">
    <source>
        <dbReference type="Proteomes" id="UP001175000"/>
    </source>
</evidence>
<dbReference type="EMBL" id="JAULSU010000006">
    <property type="protein sequence ID" value="KAK0614085.1"/>
    <property type="molecule type" value="Genomic_DNA"/>
</dbReference>
<dbReference type="SUPFAM" id="SSF69318">
    <property type="entry name" value="Integrin alpha N-terminal domain"/>
    <property type="match status" value="1"/>
</dbReference>
<feature type="region of interest" description="Disordered" evidence="2">
    <location>
        <begin position="472"/>
        <end position="574"/>
    </location>
</feature>
<keyword evidence="4" id="KW-1185">Reference proteome</keyword>
<accession>A0AA39WEV9</accession>
<dbReference type="AlphaFoldDB" id="A0AA39WEV9"/>
<keyword evidence="1" id="KW-0732">Signal</keyword>
<evidence type="ECO:0000256" key="2">
    <source>
        <dbReference type="SAM" id="MobiDB-lite"/>
    </source>
</evidence>
<comment type="caution">
    <text evidence="3">The sequence shown here is derived from an EMBL/GenBank/DDBJ whole genome shotgun (WGS) entry which is preliminary data.</text>
</comment>
<reference evidence="3" key="1">
    <citation type="submission" date="2023-06" db="EMBL/GenBank/DDBJ databases">
        <title>Genome-scale phylogeny and comparative genomics of the fungal order Sordariales.</title>
        <authorList>
            <consortium name="Lawrence Berkeley National Laboratory"/>
            <person name="Hensen N."/>
            <person name="Bonometti L."/>
            <person name="Westerberg I."/>
            <person name="Brannstrom I.O."/>
            <person name="Guillou S."/>
            <person name="Cros-Aarteil S."/>
            <person name="Calhoun S."/>
            <person name="Haridas S."/>
            <person name="Kuo A."/>
            <person name="Mondo S."/>
            <person name="Pangilinan J."/>
            <person name="Riley R."/>
            <person name="Labutti K."/>
            <person name="Andreopoulos B."/>
            <person name="Lipzen A."/>
            <person name="Chen C."/>
            <person name="Yanf M."/>
            <person name="Daum C."/>
            <person name="Ng V."/>
            <person name="Clum A."/>
            <person name="Steindorff A."/>
            <person name="Ohm R."/>
            <person name="Martin F."/>
            <person name="Silar P."/>
            <person name="Natvig D."/>
            <person name="Lalanne C."/>
            <person name="Gautier V."/>
            <person name="Ament-Velasquez S.L."/>
            <person name="Kruys A."/>
            <person name="Hutchinson M.I."/>
            <person name="Powell A.J."/>
            <person name="Barry K."/>
            <person name="Miller A.N."/>
            <person name="Grigoriev I.V."/>
            <person name="Debuchy R."/>
            <person name="Gladieux P."/>
            <person name="Thoren M.H."/>
            <person name="Johannesson H."/>
        </authorList>
    </citation>
    <scope>NUCLEOTIDE SEQUENCE</scope>
    <source>
        <strain evidence="3">CBS 606.72</strain>
    </source>
</reference>
<dbReference type="Pfam" id="PF13517">
    <property type="entry name" value="FG-GAP_3"/>
    <property type="match status" value="1"/>
</dbReference>
<dbReference type="InterPro" id="IPR028994">
    <property type="entry name" value="Integrin_alpha_N"/>
</dbReference>
<protein>
    <submittedName>
        <fullName evidence="3">Uncharacterized protein</fullName>
    </submittedName>
</protein>
<feature type="compositionally biased region" description="Polar residues" evidence="2">
    <location>
        <begin position="529"/>
        <end position="538"/>
    </location>
</feature>
<feature type="compositionally biased region" description="Basic and acidic residues" evidence="2">
    <location>
        <begin position="472"/>
        <end position="481"/>
    </location>
</feature>
<evidence type="ECO:0000313" key="3">
    <source>
        <dbReference type="EMBL" id="KAK0614085.1"/>
    </source>
</evidence>
<organism evidence="3 4">
    <name type="scientific">Immersiella caudata</name>
    <dbReference type="NCBI Taxonomy" id="314043"/>
    <lineage>
        <taxon>Eukaryota</taxon>
        <taxon>Fungi</taxon>
        <taxon>Dikarya</taxon>
        <taxon>Ascomycota</taxon>
        <taxon>Pezizomycotina</taxon>
        <taxon>Sordariomycetes</taxon>
        <taxon>Sordariomycetidae</taxon>
        <taxon>Sordariales</taxon>
        <taxon>Lasiosphaeriaceae</taxon>
        <taxon>Immersiella</taxon>
    </lineage>
</organism>
<dbReference type="Proteomes" id="UP001175000">
    <property type="component" value="Unassembled WGS sequence"/>
</dbReference>
<name>A0AA39WEV9_9PEZI</name>
<gene>
    <name evidence="3" type="ORF">B0T14DRAFT_557465</name>
</gene>
<dbReference type="CDD" id="cd14686">
    <property type="entry name" value="bZIP"/>
    <property type="match status" value="1"/>
</dbReference>